<dbReference type="Proteomes" id="UP000887013">
    <property type="component" value="Unassembled WGS sequence"/>
</dbReference>
<feature type="signal peptide" evidence="1">
    <location>
        <begin position="1"/>
        <end position="16"/>
    </location>
</feature>
<evidence type="ECO:0000313" key="3">
    <source>
        <dbReference type="Proteomes" id="UP000887013"/>
    </source>
</evidence>
<evidence type="ECO:0000313" key="2">
    <source>
        <dbReference type="EMBL" id="GFS34352.1"/>
    </source>
</evidence>
<feature type="chain" id="PRO_5036457559" evidence="1">
    <location>
        <begin position="17"/>
        <end position="93"/>
    </location>
</feature>
<evidence type="ECO:0000256" key="1">
    <source>
        <dbReference type="SAM" id="SignalP"/>
    </source>
</evidence>
<organism evidence="2 3">
    <name type="scientific">Nephila pilipes</name>
    <name type="common">Giant wood spider</name>
    <name type="synonym">Nephila maculata</name>
    <dbReference type="NCBI Taxonomy" id="299642"/>
    <lineage>
        <taxon>Eukaryota</taxon>
        <taxon>Metazoa</taxon>
        <taxon>Ecdysozoa</taxon>
        <taxon>Arthropoda</taxon>
        <taxon>Chelicerata</taxon>
        <taxon>Arachnida</taxon>
        <taxon>Araneae</taxon>
        <taxon>Araneomorphae</taxon>
        <taxon>Entelegynae</taxon>
        <taxon>Araneoidea</taxon>
        <taxon>Nephilidae</taxon>
        <taxon>Nephila</taxon>
    </lineage>
</organism>
<protein>
    <submittedName>
        <fullName evidence="2">Uncharacterized protein</fullName>
    </submittedName>
</protein>
<name>A0A8X6J4K2_NEPPI</name>
<gene>
    <name evidence="2" type="ORF">NPIL_553471</name>
</gene>
<dbReference type="AlphaFoldDB" id="A0A8X6J4K2"/>
<keyword evidence="3" id="KW-1185">Reference proteome</keyword>
<keyword evidence="1" id="KW-0732">Signal</keyword>
<dbReference type="EMBL" id="BMAW01088373">
    <property type="protein sequence ID" value="GFS34352.1"/>
    <property type="molecule type" value="Genomic_DNA"/>
</dbReference>
<reference evidence="2" key="1">
    <citation type="submission" date="2020-08" db="EMBL/GenBank/DDBJ databases">
        <title>Multicomponent nature underlies the extraordinary mechanical properties of spider dragline silk.</title>
        <authorList>
            <person name="Kono N."/>
            <person name="Nakamura H."/>
            <person name="Mori M."/>
            <person name="Yoshida Y."/>
            <person name="Ohtoshi R."/>
            <person name="Malay A.D."/>
            <person name="Moran D.A.P."/>
            <person name="Tomita M."/>
            <person name="Numata K."/>
            <person name="Arakawa K."/>
        </authorList>
    </citation>
    <scope>NUCLEOTIDE SEQUENCE</scope>
</reference>
<comment type="caution">
    <text evidence="2">The sequence shown here is derived from an EMBL/GenBank/DDBJ whole genome shotgun (WGS) entry which is preliminary data.</text>
</comment>
<accession>A0A8X6J4K2</accession>
<proteinExistence type="predicted"/>
<sequence length="93" mass="10431">MLALINECFAFTLCSCQTAGEKWVKQFVPVDGEVVSKPSECQYHQGFPRRASATSKYPVWQTFVECLVSAKPLAVCLEDMVVGEQFRQFCSSL</sequence>